<dbReference type="EMBL" id="QOCW01000008">
    <property type="protein sequence ID" value="RBW69747.1"/>
    <property type="molecule type" value="Genomic_DNA"/>
</dbReference>
<evidence type="ECO:0000313" key="2">
    <source>
        <dbReference type="EMBL" id="RBW69747.1"/>
    </source>
</evidence>
<comment type="caution">
    <text evidence="2">The sequence shown here is derived from an EMBL/GenBank/DDBJ whole genome shotgun (WGS) entry which is preliminary data.</text>
</comment>
<organism evidence="2 3">
    <name type="scientific">Bacillus taeanensis</name>
    <dbReference type="NCBI Taxonomy" id="273032"/>
    <lineage>
        <taxon>Bacteria</taxon>
        <taxon>Bacillati</taxon>
        <taxon>Bacillota</taxon>
        <taxon>Bacilli</taxon>
        <taxon>Bacillales</taxon>
        <taxon>Bacillaceae</taxon>
        <taxon>Bacillus</taxon>
    </lineage>
</organism>
<evidence type="ECO:0000313" key="3">
    <source>
        <dbReference type="Proteomes" id="UP000253314"/>
    </source>
</evidence>
<feature type="transmembrane region" description="Helical" evidence="1">
    <location>
        <begin position="7"/>
        <end position="25"/>
    </location>
</feature>
<gene>
    <name evidence="2" type="ORF">DS031_09445</name>
</gene>
<keyword evidence="1" id="KW-0472">Membrane</keyword>
<sequence length="67" mass="7821">MSVILHILYNHIILLVLMISIGIMLQKKYSFNVKIFAKLMFVLFIPVLIFKEIVEVEIDVQIVGKIF</sequence>
<dbReference type="Proteomes" id="UP000253314">
    <property type="component" value="Unassembled WGS sequence"/>
</dbReference>
<keyword evidence="1" id="KW-1133">Transmembrane helix</keyword>
<accession>A0A366XV17</accession>
<keyword evidence="1" id="KW-0812">Transmembrane</keyword>
<protein>
    <submittedName>
        <fullName evidence="2">Uncharacterized protein</fullName>
    </submittedName>
</protein>
<dbReference type="AlphaFoldDB" id="A0A366XV17"/>
<feature type="transmembrane region" description="Helical" evidence="1">
    <location>
        <begin position="31"/>
        <end position="50"/>
    </location>
</feature>
<dbReference type="RefSeq" id="WP_113805830.1">
    <property type="nucleotide sequence ID" value="NZ_QOCW01000008.1"/>
</dbReference>
<name>A0A366XV17_9BACI</name>
<evidence type="ECO:0000256" key="1">
    <source>
        <dbReference type="SAM" id="Phobius"/>
    </source>
</evidence>
<keyword evidence="3" id="KW-1185">Reference proteome</keyword>
<dbReference type="OrthoDB" id="527159at2"/>
<proteinExistence type="predicted"/>
<reference evidence="2 3" key="1">
    <citation type="submission" date="2018-07" db="EMBL/GenBank/DDBJ databases">
        <title>Lottiidibacillus patelloidae gen. nov., sp. nov., isolated from the intestinal tract of a marine limpet and the reclassification of B. taeanensis BH030017T, B. algicola KMM 3737T and B. hwajinpoensis SW-72T as genus Lottiidibacillus.</title>
        <authorList>
            <person name="Liu R."/>
            <person name="Huang Z."/>
        </authorList>
    </citation>
    <scope>NUCLEOTIDE SEQUENCE [LARGE SCALE GENOMIC DNA]</scope>
    <source>
        <strain evidence="2 3">BH030017</strain>
    </source>
</reference>